<dbReference type="PANTHER" id="PTHR43669:SF4">
    <property type="entry name" value="SHORT-CHAIN DEHYDROGENASE"/>
    <property type="match status" value="1"/>
</dbReference>
<dbReference type="AlphaFoldDB" id="A0A7U2F1C4"/>
<keyword evidence="2" id="KW-0560">Oxidoreductase</keyword>
<name>A0A7U2F1C4_PHANO</name>
<proteinExistence type="inferred from homology"/>
<dbReference type="OrthoDB" id="5336600at2759"/>
<dbReference type="VEuPathDB" id="FungiDB:JI435_054580"/>
<evidence type="ECO:0000313" key="4">
    <source>
        <dbReference type="Proteomes" id="UP000663193"/>
    </source>
</evidence>
<dbReference type="EMBL" id="CP069028">
    <property type="protein sequence ID" value="QRC95808.1"/>
    <property type="molecule type" value="Genomic_DNA"/>
</dbReference>
<dbReference type="SUPFAM" id="SSF51735">
    <property type="entry name" value="NAD(P)-binding Rossmann-fold domains"/>
    <property type="match status" value="1"/>
</dbReference>
<dbReference type="Pfam" id="PF00106">
    <property type="entry name" value="adh_short"/>
    <property type="match status" value="1"/>
</dbReference>
<dbReference type="OMA" id="HLIHYLA"/>
<evidence type="ECO:0000256" key="2">
    <source>
        <dbReference type="ARBA" id="ARBA00023002"/>
    </source>
</evidence>
<evidence type="ECO:0000313" key="3">
    <source>
        <dbReference type="EMBL" id="QRC95808.1"/>
    </source>
</evidence>
<gene>
    <name evidence="3" type="ORF">JI435_054580</name>
</gene>
<dbReference type="InterPro" id="IPR002347">
    <property type="entry name" value="SDR_fam"/>
</dbReference>
<sequence>MSLQKVALILGSGPNVGRHISRAFAAKGYKVALASRSFKKEDNETGLTHFQADLSDPESVPQLFAKVQQDLGAPSVVVYNAGAYTLPDAQDPFSIHLNNFVKDLNVNTTSVFVAIKEALASFAKLPASASKTFIFTGNAMNTDLIVLPLTGAGAGKAASAHLIHAASVAYADRGFKFYYADERKEDGTPVYREISGEAHATHYLKLTEDEEQGPWQQTFVRGQGYKSF</sequence>
<keyword evidence="4" id="KW-1185">Reference proteome</keyword>
<comment type="similarity">
    <text evidence="1">Belongs to the short-chain dehydrogenases/reductases (SDR) family.</text>
</comment>
<organism evidence="3 4">
    <name type="scientific">Phaeosphaeria nodorum (strain SN15 / ATCC MYA-4574 / FGSC 10173)</name>
    <name type="common">Glume blotch fungus</name>
    <name type="synonym">Parastagonospora nodorum</name>
    <dbReference type="NCBI Taxonomy" id="321614"/>
    <lineage>
        <taxon>Eukaryota</taxon>
        <taxon>Fungi</taxon>
        <taxon>Dikarya</taxon>
        <taxon>Ascomycota</taxon>
        <taxon>Pezizomycotina</taxon>
        <taxon>Dothideomycetes</taxon>
        <taxon>Pleosporomycetidae</taxon>
        <taxon>Pleosporales</taxon>
        <taxon>Pleosporineae</taxon>
        <taxon>Phaeosphaeriaceae</taxon>
        <taxon>Parastagonospora</taxon>
    </lineage>
</organism>
<reference evidence="4" key="1">
    <citation type="journal article" date="2021" name="BMC Genomics">
        <title>Chromosome-level genome assembly and manually-curated proteome of model necrotroph Parastagonospora nodorum Sn15 reveals a genome-wide trove of candidate effector homologs, and redundancy of virulence-related functions within an accessory chromosome.</title>
        <authorList>
            <person name="Bertazzoni S."/>
            <person name="Jones D.A.B."/>
            <person name="Phan H.T."/>
            <person name="Tan K.-C."/>
            <person name="Hane J.K."/>
        </authorList>
    </citation>
    <scope>NUCLEOTIDE SEQUENCE [LARGE SCALE GENOMIC DNA]</scope>
    <source>
        <strain evidence="4">SN15 / ATCC MYA-4574 / FGSC 10173)</strain>
    </source>
</reference>
<dbReference type="InterPro" id="IPR036291">
    <property type="entry name" value="NAD(P)-bd_dom_sf"/>
</dbReference>
<dbReference type="Gene3D" id="3.40.50.720">
    <property type="entry name" value="NAD(P)-binding Rossmann-like Domain"/>
    <property type="match status" value="1"/>
</dbReference>
<dbReference type="GO" id="GO:0016491">
    <property type="term" value="F:oxidoreductase activity"/>
    <property type="evidence" value="ECO:0007669"/>
    <property type="project" value="UniProtKB-KW"/>
</dbReference>
<dbReference type="Proteomes" id="UP000663193">
    <property type="component" value="Chromosome 6"/>
</dbReference>
<evidence type="ECO:0008006" key="5">
    <source>
        <dbReference type="Google" id="ProtNLM"/>
    </source>
</evidence>
<accession>A0A7U2F1C4</accession>
<dbReference type="PANTHER" id="PTHR43669">
    <property type="entry name" value="5-KETO-D-GLUCONATE 5-REDUCTASE"/>
    <property type="match status" value="1"/>
</dbReference>
<protein>
    <recommendedName>
        <fullName evidence="5">Short-chain dehydrogenase</fullName>
    </recommendedName>
</protein>
<evidence type="ECO:0000256" key="1">
    <source>
        <dbReference type="ARBA" id="ARBA00006484"/>
    </source>
</evidence>